<dbReference type="PANTHER" id="PTHR10253">
    <property type="entry name" value="POLYCOMB PROTEIN"/>
    <property type="match status" value="1"/>
</dbReference>
<organism evidence="8 9">
    <name type="scientific">Steinernema hermaphroditum</name>
    <dbReference type="NCBI Taxonomy" id="289476"/>
    <lineage>
        <taxon>Eukaryota</taxon>
        <taxon>Metazoa</taxon>
        <taxon>Ecdysozoa</taxon>
        <taxon>Nematoda</taxon>
        <taxon>Chromadorea</taxon>
        <taxon>Rhabditida</taxon>
        <taxon>Tylenchina</taxon>
        <taxon>Panagrolaimomorpha</taxon>
        <taxon>Strongyloidoidea</taxon>
        <taxon>Steinernematidae</taxon>
        <taxon>Steinernema</taxon>
    </lineage>
</organism>
<dbReference type="AlphaFoldDB" id="A0AA39HL81"/>
<evidence type="ECO:0000256" key="1">
    <source>
        <dbReference type="ARBA" id="ARBA00008075"/>
    </source>
</evidence>
<feature type="compositionally biased region" description="Basic and acidic residues" evidence="7">
    <location>
        <begin position="42"/>
        <end position="56"/>
    </location>
</feature>
<gene>
    <name evidence="8" type="ORF">QR680_019184</name>
</gene>
<evidence type="ECO:0000313" key="8">
    <source>
        <dbReference type="EMBL" id="KAK0407414.1"/>
    </source>
</evidence>
<dbReference type="EMBL" id="JAUCMV010000004">
    <property type="protein sequence ID" value="KAK0407414.1"/>
    <property type="molecule type" value="Genomic_DNA"/>
</dbReference>
<dbReference type="InterPro" id="IPR051243">
    <property type="entry name" value="PcG_WD-repeat"/>
</dbReference>
<feature type="compositionally biased region" description="Basic residues" evidence="7">
    <location>
        <begin position="26"/>
        <end position="41"/>
    </location>
</feature>
<keyword evidence="5" id="KW-0804">Transcription</keyword>
<accession>A0AA39HL81</accession>
<keyword evidence="4" id="KW-0805">Transcription regulation</keyword>
<feature type="region of interest" description="Disordered" evidence="7">
    <location>
        <begin position="1"/>
        <end position="56"/>
    </location>
</feature>
<dbReference type="PROSITE" id="PS50082">
    <property type="entry name" value="WD_REPEATS_2"/>
    <property type="match status" value="2"/>
</dbReference>
<dbReference type="InterPro" id="IPR020472">
    <property type="entry name" value="WD40_PAC1"/>
</dbReference>
<dbReference type="PROSITE" id="PS50294">
    <property type="entry name" value="WD_REPEATS_REGION"/>
    <property type="match status" value="2"/>
</dbReference>
<comment type="caution">
    <text evidence="8">The sequence shown here is derived from an EMBL/GenBank/DDBJ whole genome shotgun (WGS) entry which is preliminary data.</text>
</comment>
<dbReference type="SMART" id="SM00320">
    <property type="entry name" value="WD40"/>
    <property type="match status" value="5"/>
</dbReference>
<dbReference type="InterPro" id="IPR001680">
    <property type="entry name" value="WD40_rpt"/>
</dbReference>
<evidence type="ECO:0000256" key="3">
    <source>
        <dbReference type="ARBA" id="ARBA00022737"/>
    </source>
</evidence>
<protein>
    <recommendedName>
        <fullName evidence="10">WD repeat-containing protein 55 homolog</fullName>
    </recommendedName>
</protein>
<dbReference type="InterPro" id="IPR015943">
    <property type="entry name" value="WD40/YVTN_repeat-like_dom_sf"/>
</dbReference>
<feature type="repeat" description="WD" evidence="6">
    <location>
        <begin position="207"/>
        <end position="248"/>
    </location>
</feature>
<dbReference type="Proteomes" id="UP001175271">
    <property type="component" value="Unassembled WGS sequence"/>
</dbReference>
<evidence type="ECO:0000256" key="5">
    <source>
        <dbReference type="ARBA" id="ARBA00023163"/>
    </source>
</evidence>
<dbReference type="InterPro" id="IPR036322">
    <property type="entry name" value="WD40_repeat_dom_sf"/>
</dbReference>
<dbReference type="Gene3D" id="2.130.10.10">
    <property type="entry name" value="YVTN repeat-like/Quinoprotein amine dehydrogenase"/>
    <property type="match status" value="1"/>
</dbReference>
<dbReference type="Pfam" id="PF00400">
    <property type="entry name" value="WD40"/>
    <property type="match status" value="2"/>
</dbReference>
<dbReference type="PRINTS" id="PR00320">
    <property type="entry name" value="GPROTEINBRPT"/>
</dbReference>
<dbReference type="InterPro" id="IPR019775">
    <property type="entry name" value="WD40_repeat_CS"/>
</dbReference>
<evidence type="ECO:0000256" key="6">
    <source>
        <dbReference type="PROSITE-ProRule" id="PRU00221"/>
    </source>
</evidence>
<evidence type="ECO:0000256" key="7">
    <source>
        <dbReference type="SAM" id="MobiDB-lite"/>
    </source>
</evidence>
<dbReference type="PROSITE" id="PS00678">
    <property type="entry name" value="WD_REPEATS_1"/>
    <property type="match status" value="1"/>
</dbReference>
<evidence type="ECO:0000313" key="9">
    <source>
        <dbReference type="Proteomes" id="UP001175271"/>
    </source>
</evidence>
<comment type="similarity">
    <text evidence="1">Belongs to the WD repeat ESC family.</text>
</comment>
<keyword evidence="3" id="KW-0677">Repeat</keyword>
<keyword evidence="2 6" id="KW-0853">WD repeat</keyword>
<dbReference type="SUPFAM" id="SSF50978">
    <property type="entry name" value="WD40 repeat-like"/>
    <property type="match status" value="1"/>
</dbReference>
<keyword evidence="9" id="KW-1185">Reference proteome</keyword>
<evidence type="ECO:0008006" key="10">
    <source>
        <dbReference type="Google" id="ProtNLM"/>
    </source>
</evidence>
<proteinExistence type="inferred from homology"/>
<evidence type="ECO:0000256" key="2">
    <source>
        <dbReference type="ARBA" id="ARBA00022574"/>
    </source>
</evidence>
<evidence type="ECO:0000256" key="4">
    <source>
        <dbReference type="ARBA" id="ARBA00023015"/>
    </source>
</evidence>
<reference evidence="8" key="1">
    <citation type="submission" date="2023-06" db="EMBL/GenBank/DDBJ databases">
        <title>Genomic analysis of the entomopathogenic nematode Steinernema hermaphroditum.</title>
        <authorList>
            <person name="Schwarz E.M."/>
            <person name="Heppert J.K."/>
            <person name="Baniya A."/>
            <person name="Schwartz H.T."/>
            <person name="Tan C.-H."/>
            <person name="Antoshechkin I."/>
            <person name="Sternberg P.W."/>
            <person name="Goodrich-Blair H."/>
            <person name="Dillman A.R."/>
        </authorList>
    </citation>
    <scope>NUCLEOTIDE SEQUENCE</scope>
    <source>
        <strain evidence="8">PS9179</strain>
        <tissue evidence="8">Whole animal</tissue>
    </source>
</reference>
<feature type="repeat" description="WD" evidence="6">
    <location>
        <begin position="161"/>
        <end position="203"/>
    </location>
</feature>
<name>A0AA39HL81_9BILA</name>
<sequence length="423" mass="47182">MDVQRLSSEDEDLLNTTVTTSSSRGAKSRRGGRRLGRHRRSTRGDVSDTDGKPFSRTDMIEQSYKHTIYGCAFNPYLPEDCPPVLAAVGGNRCTVYMLDAKAKKGRGCFYPLVQYRDSDTKADLCAVTWVCDGDRYACVIGGSTGHMRCVDGGNGQIWQTFVGHTDGVLEIRTSPTETTIFASSSSDHSVRLWSTRFSQCLAIIGGVDGHVSEVISFDFDDDCDYLITGSMDHSVKLWNIGEGTEVPQLVADSLDPVKPRLPPVELHFPVAETRDVHGNYVDCVRLFGKFVISKAPENQIVIWKFGTLEDGIAGRGLKDSHVKETLVTHIAFLDMPHLDVWFNRFDIDVDRKYLVCASQRGMIRFWDLTKGLPKDNCDFEIFAWYGNGKKHIWQIVQVAFSHNGKALVAVGVEGRIVRLDLDD</sequence>